<evidence type="ECO:0000313" key="1">
    <source>
        <dbReference type="EMBL" id="RRT70215.1"/>
    </source>
</evidence>
<dbReference type="AlphaFoldDB" id="A0A427A1V5"/>
<evidence type="ECO:0000313" key="2">
    <source>
        <dbReference type="Proteomes" id="UP000287651"/>
    </source>
</evidence>
<accession>A0A427A1V5</accession>
<organism evidence="1 2">
    <name type="scientific">Ensete ventricosum</name>
    <name type="common">Abyssinian banana</name>
    <name type="synonym">Musa ensete</name>
    <dbReference type="NCBI Taxonomy" id="4639"/>
    <lineage>
        <taxon>Eukaryota</taxon>
        <taxon>Viridiplantae</taxon>
        <taxon>Streptophyta</taxon>
        <taxon>Embryophyta</taxon>
        <taxon>Tracheophyta</taxon>
        <taxon>Spermatophyta</taxon>
        <taxon>Magnoliopsida</taxon>
        <taxon>Liliopsida</taxon>
        <taxon>Zingiberales</taxon>
        <taxon>Musaceae</taxon>
        <taxon>Ensete</taxon>
    </lineage>
</organism>
<dbReference type="Proteomes" id="UP000287651">
    <property type="component" value="Unassembled WGS sequence"/>
</dbReference>
<gene>
    <name evidence="1" type="ORF">B296_00020117</name>
</gene>
<dbReference type="EMBL" id="AMZH03004096">
    <property type="protein sequence ID" value="RRT70215.1"/>
    <property type="molecule type" value="Genomic_DNA"/>
</dbReference>
<comment type="caution">
    <text evidence="1">The sequence shown here is derived from an EMBL/GenBank/DDBJ whole genome shotgun (WGS) entry which is preliminary data.</text>
</comment>
<proteinExistence type="predicted"/>
<reference evidence="1 2" key="1">
    <citation type="journal article" date="2014" name="Agronomy (Basel)">
        <title>A Draft Genome Sequence for Ensete ventricosum, the Drought-Tolerant Tree Against Hunger.</title>
        <authorList>
            <person name="Harrison J."/>
            <person name="Moore K.A."/>
            <person name="Paszkiewicz K."/>
            <person name="Jones T."/>
            <person name="Grant M."/>
            <person name="Ambacheew D."/>
            <person name="Muzemil S."/>
            <person name="Studholme D.J."/>
        </authorList>
    </citation>
    <scope>NUCLEOTIDE SEQUENCE [LARGE SCALE GENOMIC DNA]</scope>
</reference>
<name>A0A427A1V5_ENSVE</name>
<protein>
    <submittedName>
        <fullName evidence="1">Uncharacterized protein</fullName>
    </submittedName>
</protein>
<sequence>MVAGAVVPYDPHPAVSLLRRLLASNRSRDLLSPDGSNHPHRSLPQPSLAPAVALIGHSRGLLLQPPSDLATIFRPALGSQQSAALASSVSSSLYRNRASAITPAVDGSNRSNHCFPSSSSVVVPSVVAAQP</sequence>